<comment type="caution">
    <text evidence="2">The sequence shown here is derived from an EMBL/GenBank/DDBJ whole genome shotgun (WGS) entry which is preliminary data.</text>
</comment>
<sequence length="476" mass="53301">MDAALDLFDDIEAAHPTFDRSEYATCSCQEHDPQIWELSDDPLTEWITMVYNFLVQAVKVEIEEKVLIHLFIRCHVLNRSSEWIVDWEQLTLPDLLLIQSNGFLDFFSGRIYSTAVVATKVKQCWDIIDTLTPADDVGFTSALKAPQSSLFARAINDLDSLKSRILFARAINDLDSLKSRIRVLDYARIADCHLEAYCSCAFRGSGDENRGPDVEKQVNAVQDEICREAFIWKPLEHPNVLPFLGICTDGFPSIGLVSPFMDNGNMLSYIKRKPDIDKLEIVAQICSGLGYLHTRKPEVVHGDLKCANILVDDAGRPQIADFGLAQAINIASVTASTRVKGTLRWQAPELVYPDIYGGDGRVNTKTDMYAFGMTCLEIFKEDIPFREKTDWEVVTMARDGVALERALEMTKGCSWVSTILERCCSLEPDFRSQATDIFPNGKLSARLSRPEDTADSNLLSYSESGASLARLRRGGK</sequence>
<dbReference type="InterPro" id="IPR000719">
    <property type="entry name" value="Prot_kinase_dom"/>
</dbReference>
<dbReference type="PROSITE" id="PS50011">
    <property type="entry name" value="PROTEIN_KINASE_DOM"/>
    <property type="match status" value="1"/>
</dbReference>
<dbReference type="Proteomes" id="UP000757232">
    <property type="component" value="Unassembled WGS sequence"/>
</dbReference>
<dbReference type="Gene3D" id="1.10.510.10">
    <property type="entry name" value="Transferase(Phosphotransferase) domain 1"/>
    <property type="match status" value="1"/>
</dbReference>
<evidence type="ECO:0000259" key="1">
    <source>
        <dbReference type="PROSITE" id="PS50011"/>
    </source>
</evidence>
<protein>
    <submittedName>
        <fullName evidence="2">Kinase-like protein</fullName>
    </submittedName>
</protein>
<keyword evidence="2" id="KW-0418">Kinase</keyword>
<dbReference type="InterPro" id="IPR008271">
    <property type="entry name" value="Ser/Thr_kinase_AS"/>
</dbReference>
<dbReference type="PROSITE" id="PS00108">
    <property type="entry name" value="PROTEIN_KINASE_ST"/>
    <property type="match status" value="1"/>
</dbReference>
<reference evidence="2" key="1">
    <citation type="submission" date="2016-06" db="EMBL/GenBank/DDBJ databases">
        <title>Draft Genome sequence of the fungus Inonotus baumii.</title>
        <authorList>
            <person name="Zhu H."/>
            <person name="Lin W."/>
        </authorList>
    </citation>
    <scope>NUCLEOTIDE SEQUENCE</scope>
    <source>
        <strain evidence="2">821</strain>
    </source>
</reference>
<evidence type="ECO:0000313" key="2">
    <source>
        <dbReference type="EMBL" id="OCB89172.1"/>
    </source>
</evidence>
<name>A0A9Q5I000_SANBA</name>
<dbReference type="SUPFAM" id="SSF56112">
    <property type="entry name" value="Protein kinase-like (PK-like)"/>
    <property type="match status" value="1"/>
</dbReference>
<keyword evidence="2" id="KW-0808">Transferase</keyword>
<dbReference type="OrthoDB" id="3260205at2759"/>
<dbReference type="GO" id="GO:0004674">
    <property type="term" value="F:protein serine/threonine kinase activity"/>
    <property type="evidence" value="ECO:0007669"/>
    <property type="project" value="TreeGrafter"/>
</dbReference>
<dbReference type="SMART" id="SM00220">
    <property type="entry name" value="S_TKc"/>
    <property type="match status" value="1"/>
</dbReference>
<dbReference type="InterPro" id="IPR011009">
    <property type="entry name" value="Kinase-like_dom_sf"/>
</dbReference>
<proteinExistence type="predicted"/>
<gene>
    <name evidence="2" type="ORF">A7U60_g3655</name>
</gene>
<dbReference type="PANTHER" id="PTHR44329">
    <property type="entry name" value="SERINE/THREONINE-PROTEIN KINASE TNNI3K-RELATED"/>
    <property type="match status" value="1"/>
</dbReference>
<dbReference type="GO" id="GO:0005524">
    <property type="term" value="F:ATP binding"/>
    <property type="evidence" value="ECO:0007669"/>
    <property type="project" value="InterPro"/>
</dbReference>
<dbReference type="Pfam" id="PF07714">
    <property type="entry name" value="PK_Tyr_Ser-Thr"/>
    <property type="match status" value="1"/>
</dbReference>
<dbReference type="AlphaFoldDB" id="A0A9Q5I000"/>
<dbReference type="EMBL" id="LNZH02000163">
    <property type="protein sequence ID" value="OCB89172.1"/>
    <property type="molecule type" value="Genomic_DNA"/>
</dbReference>
<keyword evidence="3" id="KW-1185">Reference proteome</keyword>
<accession>A0A9Q5I000</accession>
<dbReference type="InterPro" id="IPR051681">
    <property type="entry name" value="Ser/Thr_Kinases-Pseudokinases"/>
</dbReference>
<feature type="domain" description="Protein kinase" evidence="1">
    <location>
        <begin position="128"/>
        <end position="443"/>
    </location>
</feature>
<organism evidence="2 3">
    <name type="scientific">Sanghuangporus baumii</name>
    <name type="common">Phellinus baumii</name>
    <dbReference type="NCBI Taxonomy" id="108892"/>
    <lineage>
        <taxon>Eukaryota</taxon>
        <taxon>Fungi</taxon>
        <taxon>Dikarya</taxon>
        <taxon>Basidiomycota</taxon>
        <taxon>Agaricomycotina</taxon>
        <taxon>Agaricomycetes</taxon>
        <taxon>Hymenochaetales</taxon>
        <taxon>Hymenochaetaceae</taxon>
        <taxon>Sanghuangporus</taxon>
    </lineage>
</organism>
<dbReference type="InterPro" id="IPR001245">
    <property type="entry name" value="Ser-Thr/Tyr_kinase_cat_dom"/>
</dbReference>
<evidence type="ECO:0000313" key="3">
    <source>
        <dbReference type="Proteomes" id="UP000757232"/>
    </source>
</evidence>